<keyword evidence="3" id="KW-1185">Reference proteome</keyword>
<evidence type="ECO:0000313" key="2">
    <source>
        <dbReference type="EMBL" id="QQM67515.1"/>
    </source>
</evidence>
<dbReference type="RefSeq" id="WP_200276167.1">
    <property type="nucleotide sequence ID" value="NZ_CP066802.1"/>
</dbReference>
<dbReference type="EMBL" id="CP066802">
    <property type="protein sequence ID" value="QQM67515.1"/>
    <property type="molecule type" value="Genomic_DNA"/>
</dbReference>
<name>A0A7T7S2B9_9ACTO</name>
<evidence type="ECO:0000313" key="3">
    <source>
        <dbReference type="Proteomes" id="UP000595895"/>
    </source>
</evidence>
<dbReference type="KEGG" id="awe:JG540_01000"/>
<dbReference type="AlphaFoldDB" id="A0A7T7S2B9"/>
<dbReference type="Proteomes" id="UP000595895">
    <property type="component" value="Chromosome"/>
</dbReference>
<organism evidence="2 3">
    <name type="scientific">Actinomyces weissii</name>
    <dbReference type="NCBI Taxonomy" id="675090"/>
    <lineage>
        <taxon>Bacteria</taxon>
        <taxon>Bacillati</taxon>
        <taxon>Actinomycetota</taxon>
        <taxon>Actinomycetes</taxon>
        <taxon>Actinomycetales</taxon>
        <taxon>Actinomycetaceae</taxon>
        <taxon>Actinomyces</taxon>
    </lineage>
</organism>
<feature type="transmembrane region" description="Helical" evidence="1">
    <location>
        <begin position="131"/>
        <end position="152"/>
    </location>
</feature>
<feature type="transmembrane region" description="Helical" evidence="1">
    <location>
        <begin position="33"/>
        <end position="55"/>
    </location>
</feature>
<keyword evidence="1" id="KW-1133">Transmembrane helix</keyword>
<keyword evidence="1" id="KW-0472">Membrane</keyword>
<accession>A0A7T7S2B9</accession>
<reference evidence="2 3" key="1">
    <citation type="submission" date="2020-12" db="EMBL/GenBank/DDBJ databases">
        <authorList>
            <person name="Zhou J."/>
        </authorList>
    </citation>
    <scope>NUCLEOTIDE SEQUENCE [LARGE SCALE GENOMIC DNA]</scope>
    <source>
        <strain evidence="2 3">CCUG 61299</strain>
    </source>
</reference>
<evidence type="ECO:0000256" key="1">
    <source>
        <dbReference type="SAM" id="Phobius"/>
    </source>
</evidence>
<proteinExistence type="predicted"/>
<protein>
    <submittedName>
        <fullName evidence="2">Transcriptional accessory protein</fullName>
    </submittedName>
</protein>
<feature type="transmembrane region" description="Helical" evidence="1">
    <location>
        <begin position="7"/>
        <end position="27"/>
    </location>
</feature>
<keyword evidence="1" id="KW-0812">Transmembrane</keyword>
<sequence length="153" mass="16854">MIIWRGWGILTIPFVALGLIAIGSIGAKPGSPNYLPVGLGLLLGGTLTFLMGYWLNVLRPRQQAETYLEELRARSWQRVQEGTFQLEPGAAAPRSAEEATAQVERLLQVQRQQLLRGSGTRNSLFFIPMHWLGLAICVLGVGFFFGGLLLAFK</sequence>
<gene>
    <name evidence="2" type="ORF">JG540_01000</name>
</gene>